<keyword evidence="2" id="KW-1185">Reference proteome</keyword>
<feature type="region of interest" description="Disordered" evidence="1">
    <location>
        <begin position="1"/>
        <end position="32"/>
    </location>
</feature>
<evidence type="ECO:0000313" key="2">
    <source>
        <dbReference type="Proteomes" id="UP000887581"/>
    </source>
</evidence>
<organism evidence="2 3">
    <name type="scientific">Setaria digitata</name>
    <dbReference type="NCBI Taxonomy" id="48799"/>
    <lineage>
        <taxon>Eukaryota</taxon>
        <taxon>Metazoa</taxon>
        <taxon>Ecdysozoa</taxon>
        <taxon>Nematoda</taxon>
        <taxon>Chromadorea</taxon>
        <taxon>Rhabditida</taxon>
        <taxon>Spirurina</taxon>
        <taxon>Spiruromorpha</taxon>
        <taxon>Filarioidea</taxon>
        <taxon>Setariidae</taxon>
        <taxon>Setaria</taxon>
    </lineage>
</organism>
<dbReference type="AlphaFoldDB" id="A0A915Q6W6"/>
<accession>A0A915Q6W6</accession>
<sequence length="90" mass="10212">MEGKQSISDKTDSYQNGRFLMEGHSTEVKETGVDRVNSDLKRAKNEPFITALETVELLKIPSSERRVMSVDLPFSWKINTLGQSVHEDTK</sequence>
<feature type="compositionally biased region" description="Basic and acidic residues" evidence="1">
    <location>
        <begin position="1"/>
        <end position="12"/>
    </location>
</feature>
<dbReference type="Proteomes" id="UP000887581">
    <property type="component" value="Unplaced"/>
</dbReference>
<dbReference type="WBParaSite" id="sdigi.contig98.g4283.t1">
    <property type="protein sequence ID" value="sdigi.contig98.g4283.t1"/>
    <property type="gene ID" value="sdigi.contig98.g4283"/>
</dbReference>
<name>A0A915Q6W6_9BILA</name>
<reference evidence="3" key="1">
    <citation type="submission" date="2022-11" db="UniProtKB">
        <authorList>
            <consortium name="WormBaseParasite"/>
        </authorList>
    </citation>
    <scope>IDENTIFICATION</scope>
</reference>
<evidence type="ECO:0000256" key="1">
    <source>
        <dbReference type="SAM" id="MobiDB-lite"/>
    </source>
</evidence>
<evidence type="ECO:0000313" key="3">
    <source>
        <dbReference type="WBParaSite" id="sdigi.contig98.g4283.t1"/>
    </source>
</evidence>
<protein>
    <submittedName>
        <fullName evidence="3">Uncharacterized protein</fullName>
    </submittedName>
</protein>
<proteinExistence type="predicted"/>